<reference evidence="2" key="1">
    <citation type="journal article" date="2015" name="Nat. Plants">
        <title>Genome expansion of Arabis alpina linked with retrotransposition and reduced symmetric DNA methylation.</title>
        <authorList>
            <person name="Willing E.M."/>
            <person name="Rawat V."/>
            <person name="Mandakova T."/>
            <person name="Maumus F."/>
            <person name="James G.V."/>
            <person name="Nordstroem K.J."/>
            <person name="Becker C."/>
            <person name="Warthmann N."/>
            <person name="Chica C."/>
            <person name="Szarzynska B."/>
            <person name="Zytnicki M."/>
            <person name="Albani M.C."/>
            <person name="Kiefer C."/>
            <person name="Bergonzi S."/>
            <person name="Castaings L."/>
            <person name="Mateos J.L."/>
            <person name="Berns M.C."/>
            <person name="Bujdoso N."/>
            <person name="Piofczyk T."/>
            <person name="de Lorenzo L."/>
            <person name="Barrero-Sicilia C."/>
            <person name="Mateos I."/>
            <person name="Piednoel M."/>
            <person name="Hagmann J."/>
            <person name="Chen-Min-Tao R."/>
            <person name="Iglesias-Fernandez R."/>
            <person name="Schuster S.C."/>
            <person name="Alonso-Blanco C."/>
            <person name="Roudier F."/>
            <person name="Carbonero P."/>
            <person name="Paz-Ares J."/>
            <person name="Davis S.J."/>
            <person name="Pecinka A."/>
            <person name="Quesneville H."/>
            <person name="Colot V."/>
            <person name="Lysak M.A."/>
            <person name="Weigel D."/>
            <person name="Coupland G."/>
            <person name="Schneeberger K."/>
        </authorList>
    </citation>
    <scope>NUCLEOTIDE SEQUENCE [LARGE SCALE GENOMIC DNA]</scope>
    <source>
        <strain evidence="2">cv. Pajares</strain>
    </source>
</reference>
<proteinExistence type="predicted"/>
<keyword evidence="2" id="KW-1185">Reference proteome</keyword>
<evidence type="ECO:0000313" key="1">
    <source>
        <dbReference type="EMBL" id="KFK24512.1"/>
    </source>
</evidence>
<gene>
    <name evidence="1" type="ORF">AALP_AAs65934U000100</name>
</gene>
<name>A0A087G3R0_ARAAL</name>
<organism evidence="1 2">
    <name type="scientific">Arabis alpina</name>
    <name type="common">Alpine rock-cress</name>
    <dbReference type="NCBI Taxonomy" id="50452"/>
    <lineage>
        <taxon>Eukaryota</taxon>
        <taxon>Viridiplantae</taxon>
        <taxon>Streptophyta</taxon>
        <taxon>Embryophyta</taxon>
        <taxon>Tracheophyta</taxon>
        <taxon>Spermatophyta</taxon>
        <taxon>Magnoliopsida</taxon>
        <taxon>eudicotyledons</taxon>
        <taxon>Gunneridae</taxon>
        <taxon>Pentapetalae</taxon>
        <taxon>rosids</taxon>
        <taxon>malvids</taxon>
        <taxon>Brassicales</taxon>
        <taxon>Brassicaceae</taxon>
        <taxon>Arabideae</taxon>
        <taxon>Arabis</taxon>
    </lineage>
</organism>
<accession>A0A087G3R0</accession>
<sequence length="235" mass="27292">MSVTNNLKENVKNKDKYDIYGFPWVLHLWILAYVPLPEETFSRLDVFGPRNSFICQRFVQTNIPSIPQIVNLEALERVKMTDEELDEMVKLVENGYRSTIKDWAKKSIDVSLALEEIARQTYPSFATQRVQTQPASTSDKSKLDELYTMVQEAIKKMNEGMKTLNVGMDMIHKRLFKIEEHLNIRGELVRMKTHPVTVLQTNRTIKIMSLVVAVHTFIYSLLHLVNQEKAIHKTI</sequence>
<dbReference type="AlphaFoldDB" id="A0A087G3R0"/>
<protein>
    <submittedName>
        <fullName evidence="1">Uncharacterized protein</fullName>
    </submittedName>
</protein>
<dbReference type="Gramene" id="KFK24512">
    <property type="protein sequence ID" value="KFK24512"/>
    <property type="gene ID" value="AALP_AAs65934U000100"/>
</dbReference>
<dbReference type="Proteomes" id="UP000029120">
    <property type="component" value="Unassembled WGS sequence"/>
</dbReference>
<evidence type="ECO:0000313" key="2">
    <source>
        <dbReference type="Proteomes" id="UP000029120"/>
    </source>
</evidence>
<dbReference type="EMBL" id="KL968133">
    <property type="protein sequence ID" value="KFK24512.1"/>
    <property type="molecule type" value="Genomic_DNA"/>
</dbReference>